<sequence length="295" mass="32729">MEQFQIDKIAVIGAGQMGQQIAMLCALGGYRTALNDVSGEALEKAEAALHSVMNQWVMKKKITEQEKDEAFSRLEFTDSLEKAAGDADYVIEAVIEKLDVKRDLFKRLDGLAPKHAILASNSSTIVNSLIAEVTDRPDKVCNMHFFFPPLVMDCIEVVMSEETSEETAQASLQLCEGINRTGLLLRKEISGFVANRILGALQKEAMFLYEEGIADFKEIDVIVKKALRHPIGPFELMDLSGIDVVNYVMQQQYAETGDPADKPSAIIEEKLKAGELGRKTGKGFYNYQKDEVKTP</sequence>
<evidence type="ECO:0000256" key="2">
    <source>
        <dbReference type="ARBA" id="ARBA00009463"/>
    </source>
</evidence>
<name>A0ABW4QM81_9BACL</name>
<dbReference type="RefSeq" id="WP_377340644.1">
    <property type="nucleotide sequence ID" value="NZ_JBHUFW010000012.1"/>
</dbReference>
<evidence type="ECO:0000313" key="7">
    <source>
        <dbReference type="Proteomes" id="UP001597273"/>
    </source>
</evidence>
<evidence type="ECO:0000256" key="1">
    <source>
        <dbReference type="ARBA" id="ARBA00005086"/>
    </source>
</evidence>
<evidence type="ECO:0000259" key="4">
    <source>
        <dbReference type="Pfam" id="PF00725"/>
    </source>
</evidence>
<dbReference type="SUPFAM" id="SSF51735">
    <property type="entry name" value="NAD(P)-binding Rossmann-fold domains"/>
    <property type="match status" value="1"/>
</dbReference>
<feature type="domain" description="3-hydroxyacyl-CoA dehydrogenase NAD binding" evidence="5">
    <location>
        <begin position="8"/>
        <end position="185"/>
    </location>
</feature>
<gene>
    <name evidence="6" type="ORF">ACFSDB_16465</name>
</gene>
<dbReference type="Pfam" id="PF00725">
    <property type="entry name" value="3HCDH"/>
    <property type="match status" value="1"/>
</dbReference>
<dbReference type="EMBL" id="JBHUFW010000012">
    <property type="protein sequence ID" value="MFD1864498.1"/>
    <property type="molecule type" value="Genomic_DNA"/>
</dbReference>
<evidence type="ECO:0000259" key="5">
    <source>
        <dbReference type="Pfam" id="PF02737"/>
    </source>
</evidence>
<dbReference type="GO" id="GO:0003857">
    <property type="term" value="F:(3S)-3-hydroxyacyl-CoA dehydrogenase (NAD+) activity"/>
    <property type="evidence" value="ECO:0007669"/>
    <property type="project" value="UniProtKB-EC"/>
</dbReference>
<feature type="domain" description="3-hydroxyacyl-CoA dehydrogenase C-terminal" evidence="4">
    <location>
        <begin position="191"/>
        <end position="287"/>
    </location>
</feature>
<reference evidence="7" key="1">
    <citation type="journal article" date="2019" name="Int. J. Syst. Evol. Microbiol.">
        <title>The Global Catalogue of Microorganisms (GCM) 10K type strain sequencing project: providing services to taxonomists for standard genome sequencing and annotation.</title>
        <authorList>
            <consortium name="The Broad Institute Genomics Platform"/>
            <consortium name="The Broad Institute Genome Sequencing Center for Infectious Disease"/>
            <person name="Wu L."/>
            <person name="Ma J."/>
        </authorList>
    </citation>
    <scope>NUCLEOTIDE SEQUENCE [LARGE SCALE GENOMIC DNA]</scope>
    <source>
        <strain evidence="7">CGMCC 1.15475</strain>
    </source>
</reference>
<dbReference type="InterPro" id="IPR006176">
    <property type="entry name" value="3-OHacyl-CoA_DH_NAD-bd"/>
</dbReference>
<dbReference type="InterPro" id="IPR022694">
    <property type="entry name" value="3-OHacyl-CoA_DH"/>
</dbReference>
<dbReference type="Proteomes" id="UP001597273">
    <property type="component" value="Unassembled WGS sequence"/>
</dbReference>
<keyword evidence="3 6" id="KW-0560">Oxidoreductase</keyword>
<evidence type="ECO:0000256" key="3">
    <source>
        <dbReference type="ARBA" id="ARBA00023002"/>
    </source>
</evidence>
<dbReference type="Pfam" id="PF02737">
    <property type="entry name" value="3HCDH_N"/>
    <property type="match status" value="1"/>
</dbReference>
<dbReference type="EC" id="1.1.1.35" evidence="6"/>
<dbReference type="PANTHER" id="PTHR48075:SF5">
    <property type="entry name" value="3-HYDROXYBUTYRYL-COA DEHYDROGENASE"/>
    <property type="match status" value="1"/>
</dbReference>
<comment type="caution">
    <text evidence="6">The sequence shown here is derived from an EMBL/GenBank/DDBJ whole genome shotgun (WGS) entry which is preliminary data.</text>
</comment>
<dbReference type="InterPro" id="IPR013328">
    <property type="entry name" value="6PGD_dom2"/>
</dbReference>
<dbReference type="Gene3D" id="1.10.1040.10">
    <property type="entry name" value="N-(1-d-carboxylethyl)-l-norvaline Dehydrogenase, domain 2"/>
    <property type="match status" value="1"/>
</dbReference>
<proteinExistence type="inferred from homology"/>
<dbReference type="Gene3D" id="3.40.50.720">
    <property type="entry name" value="NAD(P)-binding Rossmann-like Domain"/>
    <property type="match status" value="1"/>
</dbReference>
<dbReference type="InterPro" id="IPR008927">
    <property type="entry name" value="6-PGluconate_DH-like_C_sf"/>
</dbReference>
<dbReference type="PANTHER" id="PTHR48075">
    <property type="entry name" value="3-HYDROXYACYL-COA DEHYDROGENASE FAMILY PROTEIN"/>
    <property type="match status" value="1"/>
</dbReference>
<dbReference type="InterPro" id="IPR006108">
    <property type="entry name" value="3HC_DH_C"/>
</dbReference>
<evidence type="ECO:0000313" key="6">
    <source>
        <dbReference type="EMBL" id="MFD1864498.1"/>
    </source>
</evidence>
<dbReference type="InterPro" id="IPR036291">
    <property type="entry name" value="NAD(P)-bd_dom_sf"/>
</dbReference>
<dbReference type="SUPFAM" id="SSF48179">
    <property type="entry name" value="6-phosphogluconate dehydrogenase C-terminal domain-like"/>
    <property type="match status" value="1"/>
</dbReference>
<comment type="pathway">
    <text evidence="1">Lipid metabolism; butanoate metabolism.</text>
</comment>
<accession>A0ABW4QM81</accession>
<protein>
    <submittedName>
        <fullName evidence="6">3-hydroxyacyl-CoA dehydrogenase family protein</fullName>
        <ecNumber evidence="6">1.1.1.35</ecNumber>
    </submittedName>
</protein>
<organism evidence="6 7">
    <name type="scientific">Planococcus chinensis</name>
    <dbReference type="NCBI Taxonomy" id="272917"/>
    <lineage>
        <taxon>Bacteria</taxon>
        <taxon>Bacillati</taxon>
        <taxon>Bacillota</taxon>
        <taxon>Bacilli</taxon>
        <taxon>Bacillales</taxon>
        <taxon>Caryophanaceae</taxon>
        <taxon>Planococcus</taxon>
    </lineage>
</organism>
<comment type="similarity">
    <text evidence="2">Belongs to the 3-hydroxyacyl-CoA dehydrogenase family.</text>
</comment>
<keyword evidence="7" id="KW-1185">Reference proteome</keyword>
<dbReference type="PIRSF" id="PIRSF000105">
    <property type="entry name" value="HCDH"/>
    <property type="match status" value="1"/>
</dbReference>